<accession>F2N7R9</accession>
<protein>
    <submittedName>
        <fullName evidence="1">Uncharacterized protein</fullName>
    </submittedName>
</protein>
<dbReference type="KEGG" id="cgo:Corgl_0848"/>
<evidence type="ECO:0000313" key="1">
    <source>
        <dbReference type="EMBL" id="AEB06961.1"/>
    </source>
</evidence>
<name>F2N7R9_CORGP</name>
<sequence length="100" mass="11255">MLTVGDSVARIPSNFFSDLISASMISRGKRLGPQSDSVFMTRLAASDPLRRYSLGYSFILIIRFSSLISLCWVCPAQGQEDLEPIRYNGMDRFTRKELVS</sequence>
<dbReference type="AlphaFoldDB" id="F2N7R9"/>
<dbReference type="EMBL" id="CP002628">
    <property type="protein sequence ID" value="AEB06961.1"/>
    <property type="molecule type" value="Genomic_DNA"/>
</dbReference>
<proteinExistence type="predicted"/>
<organism evidence="1 2">
    <name type="scientific">Coriobacterium glomerans (strain ATCC 49209 / DSM 20642 / JCM 10262 / PW2)</name>
    <dbReference type="NCBI Taxonomy" id="700015"/>
    <lineage>
        <taxon>Bacteria</taxon>
        <taxon>Bacillati</taxon>
        <taxon>Actinomycetota</taxon>
        <taxon>Coriobacteriia</taxon>
        <taxon>Coriobacteriales</taxon>
        <taxon>Coriobacteriaceae</taxon>
        <taxon>Coriobacterium</taxon>
    </lineage>
</organism>
<dbReference type="Proteomes" id="UP000006851">
    <property type="component" value="Chromosome"/>
</dbReference>
<evidence type="ECO:0000313" key="2">
    <source>
        <dbReference type="Proteomes" id="UP000006851"/>
    </source>
</evidence>
<reference evidence="2" key="1">
    <citation type="journal article" date="2013" name="Stand. Genomic Sci.">
        <title>Complete genome sequence of Coriobacterium glomerans type strain (PW2(T)) from the midgut of Pyrrhocoris apterus L. (red soldier bug).</title>
        <authorList>
            <person name="Stackebrandt E."/>
            <person name="Zeytun A."/>
            <person name="Lapidus A."/>
            <person name="Nolan M."/>
            <person name="Lucas S."/>
            <person name="Hammon N."/>
            <person name="Deshpande S."/>
            <person name="Cheng J.F."/>
            <person name="Tapia R."/>
            <person name="Goodwin L.A."/>
            <person name="Pitluck S."/>
            <person name="Liolios K."/>
            <person name="Pagani I."/>
            <person name="Ivanova N."/>
            <person name="Mavromatis K."/>
            <person name="Mikhailova N."/>
            <person name="Huntemann M."/>
            <person name="Pati A."/>
            <person name="Chen A."/>
            <person name="Palaniappan K."/>
            <person name="Chang Y.J."/>
            <person name="Land M."/>
            <person name="Hauser L."/>
            <person name="Rohde M."/>
            <person name="Pukall R."/>
            <person name="Goker M."/>
            <person name="Detter J.C."/>
            <person name="Woyke T."/>
            <person name="Bristow J."/>
            <person name="Eisen J.A."/>
            <person name="Markowitz V."/>
            <person name="Hugenholtz P."/>
            <person name="Kyrpides N.C."/>
            <person name="Klenk H.P."/>
        </authorList>
    </citation>
    <scope>NUCLEOTIDE SEQUENCE</scope>
    <source>
        <strain evidence="2">ATCC 49209 / DSM 20642 / JCM 10262 / PW2</strain>
    </source>
</reference>
<dbReference type="STRING" id="700015.Corgl_0848"/>
<gene>
    <name evidence="1" type="ordered locus">Corgl_0848</name>
</gene>
<keyword evidence="2" id="KW-1185">Reference proteome</keyword>
<dbReference type="HOGENOM" id="CLU_2301062_0_0_11"/>